<dbReference type="EMBL" id="CADCVH010000002">
    <property type="protein sequence ID" value="CAA9443638.1"/>
    <property type="molecule type" value="Genomic_DNA"/>
</dbReference>
<evidence type="ECO:0000256" key="1">
    <source>
        <dbReference type="SAM" id="MobiDB-lite"/>
    </source>
</evidence>
<organism evidence="2">
    <name type="scientific">uncultured Rubrobacteraceae bacterium</name>
    <dbReference type="NCBI Taxonomy" id="349277"/>
    <lineage>
        <taxon>Bacteria</taxon>
        <taxon>Bacillati</taxon>
        <taxon>Actinomycetota</taxon>
        <taxon>Rubrobacteria</taxon>
        <taxon>Rubrobacterales</taxon>
        <taxon>Rubrobacteraceae</taxon>
        <taxon>environmental samples</taxon>
    </lineage>
</organism>
<proteinExistence type="predicted"/>
<dbReference type="AlphaFoldDB" id="A0A6J4QFT5"/>
<name>A0A6J4QFT5_9ACTN</name>
<sequence>EAELERRRTDRKVDALARRARAALEQGGPHAPGLRGDGEVLRRGRTLSPRQRGSAGGGFAVRRRAGGGGVGSGGLVALRLVGQVRQIPPFPGKGVLRLCGGDGRGSGARRGRRPGGLEVPGGARGRPRARARGPGGLRGVRPEGAARRPKEKGGL</sequence>
<feature type="region of interest" description="Disordered" evidence="1">
    <location>
        <begin position="22"/>
        <end position="72"/>
    </location>
</feature>
<reference evidence="2" key="1">
    <citation type="submission" date="2020-02" db="EMBL/GenBank/DDBJ databases">
        <authorList>
            <person name="Meier V. D."/>
        </authorList>
    </citation>
    <scope>NUCLEOTIDE SEQUENCE</scope>
    <source>
        <strain evidence="2">AVDCRST_MAG02</strain>
    </source>
</reference>
<feature type="non-terminal residue" evidence="2">
    <location>
        <position position="1"/>
    </location>
</feature>
<evidence type="ECO:0000313" key="2">
    <source>
        <dbReference type="EMBL" id="CAA9443638.1"/>
    </source>
</evidence>
<gene>
    <name evidence="2" type="ORF">AVDCRST_MAG02-15</name>
</gene>
<protein>
    <submittedName>
        <fullName evidence="2">Uncharacterized protein</fullName>
    </submittedName>
</protein>
<accession>A0A6J4QFT5</accession>
<feature type="region of interest" description="Disordered" evidence="1">
    <location>
        <begin position="87"/>
        <end position="155"/>
    </location>
</feature>
<feature type="non-terminal residue" evidence="2">
    <location>
        <position position="155"/>
    </location>
</feature>
<feature type="compositionally biased region" description="Basic and acidic residues" evidence="1">
    <location>
        <begin position="140"/>
        <end position="155"/>
    </location>
</feature>